<evidence type="ECO:0000313" key="10">
    <source>
        <dbReference type="Proteomes" id="UP001642540"/>
    </source>
</evidence>
<accession>A0ABP1PMJ3</accession>
<sequence>MRSQNYNLILLILLFPFEIFCHSIRNDGKPSLSSSSKAEVELPLIIAHRGDKVQMPEHTIPAYEFAMAEGVDFVEPDLVMTKDSQLVCYHDLTVGSGTDVRSREEFEHLWISERNITLNGEVKTIRDDWLISDFTLAQLKTLRIIQKETGIRPKYFDRMFSIPTFDEFMEAVHKFTFKVSSMDGKDKIVGIMPELKHPSYHNALNNNTSNQMEKSFINKLKFWGYSVNNSESSECTYNYTQIPCSSVVVQSFEPETIKYLHNTTDLRLMALFETTLNNLPYLTYKGLAELQGKTEFVGLWKELLFTGTLAEINYTKLTYDEEEIAALGGFIEPEKIVEYAEELGMKVGIYTIYSSWEDSKRGCALECTKESKNVELEYYFGLGVKAFFVEGVCESLRIRDGYFGRKNGGSSGARRIEVNKLIPSILAFTLVIMKIIFV</sequence>
<evidence type="ECO:0000313" key="9">
    <source>
        <dbReference type="EMBL" id="CAL8071343.1"/>
    </source>
</evidence>
<dbReference type="InterPro" id="IPR017946">
    <property type="entry name" value="PLC-like_Pdiesterase_TIM-brl"/>
</dbReference>
<feature type="domain" description="GP-PDE" evidence="8">
    <location>
        <begin position="43"/>
        <end position="168"/>
    </location>
</feature>
<dbReference type="Pfam" id="PF03009">
    <property type="entry name" value="GDPD"/>
    <property type="match status" value="1"/>
</dbReference>
<comment type="catalytic activity">
    <reaction evidence="6">
        <text>a sn-glycero-3-phosphodiester + H2O = an alcohol + sn-glycerol 3-phosphate + H(+)</text>
        <dbReference type="Rhea" id="RHEA:12969"/>
        <dbReference type="ChEBI" id="CHEBI:15377"/>
        <dbReference type="ChEBI" id="CHEBI:15378"/>
        <dbReference type="ChEBI" id="CHEBI:30879"/>
        <dbReference type="ChEBI" id="CHEBI:57597"/>
        <dbReference type="ChEBI" id="CHEBI:83408"/>
        <dbReference type="EC" id="3.1.4.46"/>
    </reaction>
</comment>
<evidence type="ECO:0000256" key="7">
    <source>
        <dbReference type="SAM" id="SignalP"/>
    </source>
</evidence>
<evidence type="ECO:0000256" key="1">
    <source>
        <dbReference type="ARBA" id="ARBA00007277"/>
    </source>
</evidence>
<evidence type="ECO:0000256" key="6">
    <source>
        <dbReference type="ARBA" id="ARBA00047512"/>
    </source>
</evidence>
<dbReference type="PANTHER" id="PTHR43620">
    <property type="entry name" value="GLYCEROPHOSPHORYL DIESTER PHOSPHODIESTERASE"/>
    <property type="match status" value="1"/>
</dbReference>
<evidence type="ECO:0000256" key="3">
    <source>
        <dbReference type="ARBA" id="ARBA00022729"/>
    </source>
</evidence>
<comment type="caution">
    <text evidence="9">The sequence shown here is derived from an EMBL/GenBank/DDBJ whole genome shotgun (WGS) entry which is preliminary data.</text>
</comment>
<proteinExistence type="inferred from homology"/>
<evidence type="ECO:0000256" key="5">
    <source>
        <dbReference type="ARBA" id="ARBA00022801"/>
    </source>
</evidence>
<comment type="similarity">
    <text evidence="1">Belongs to the glycerophosphoryl diester phosphodiesterase family.</text>
</comment>
<protein>
    <recommendedName>
        <fullName evidence="2">glycerophosphodiester phosphodiesterase</fullName>
        <ecNumber evidence="2">3.1.4.46</ecNumber>
    </recommendedName>
</protein>
<dbReference type="InterPro" id="IPR030395">
    <property type="entry name" value="GP_PDE_dom"/>
</dbReference>
<keyword evidence="3 7" id="KW-0732">Signal</keyword>
<dbReference type="EC" id="3.1.4.46" evidence="2"/>
<evidence type="ECO:0000256" key="2">
    <source>
        <dbReference type="ARBA" id="ARBA00012247"/>
    </source>
</evidence>
<dbReference type="EMBL" id="CAXLJM020000005">
    <property type="protein sequence ID" value="CAL8071343.1"/>
    <property type="molecule type" value="Genomic_DNA"/>
</dbReference>
<reference evidence="9 10" key="1">
    <citation type="submission" date="2024-08" db="EMBL/GenBank/DDBJ databases">
        <authorList>
            <person name="Cucini C."/>
            <person name="Frati F."/>
        </authorList>
    </citation>
    <scope>NUCLEOTIDE SEQUENCE [LARGE SCALE GENOMIC DNA]</scope>
</reference>
<evidence type="ECO:0000259" key="8">
    <source>
        <dbReference type="PROSITE" id="PS51704"/>
    </source>
</evidence>
<keyword evidence="10" id="KW-1185">Reference proteome</keyword>
<dbReference type="Gene3D" id="3.20.20.190">
    <property type="entry name" value="Phosphatidylinositol (PI) phosphodiesterase"/>
    <property type="match status" value="1"/>
</dbReference>
<feature type="signal peptide" evidence="7">
    <location>
        <begin position="1"/>
        <end position="23"/>
    </location>
</feature>
<feature type="chain" id="PRO_5045902171" description="glycerophosphodiester phosphodiesterase" evidence="7">
    <location>
        <begin position="24"/>
        <end position="438"/>
    </location>
</feature>
<gene>
    <name evidence="9" type="ORF">ODALV1_LOCUS1680</name>
</gene>
<organism evidence="9 10">
    <name type="scientific">Orchesella dallaii</name>
    <dbReference type="NCBI Taxonomy" id="48710"/>
    <lineage>
        <taxon>Eukaryota</taxon>
        <taxon>Metazoa</taxon>
        <taxon>Ecdysozoa</taxon>
        <taxon>Arthropoda</taxon>
        <taxon>Hexapoda</taxon>
        <taxon>Collembola</taxon>
        <taxon>Entomobryomorpha</taxon>
        <taxon>Entomobryoidea</taxon>
        <taxon>Orchesellidae</taxon>
        <taxon>Orchesellinae</taxon>
        <taxon>Orchesella</taxon>
    </lineage>
</organism>
<keyword evidence="5" id="KW-0378">Hydrolase</keyword>
<evidence type="ECO:0000256" key="4">
    <source>
        <dbReference type="ARBA" id="ARBA00022798"/>
    </source>
</evidence>
<keyword evidence="4" id="KW-0319">Glycerol metabolism</keyword>
<dbReference type="SUPFAM" id="SSF51695">
    <property type="entry name" value="PLC-like phosphodiesterases"/>
    <property type="match status" value="1"/>
</dbReference>
<name>A0ABP1PMJ3_9HEXA</name>
<dbReference type="PROSITE" id="PS51704">
    <property type="entry name" value="GP_PDE"/>
    <property type="match status" value="1"/>
</dbReference>
<dbReference type="Proteomes" id="UP001642540">
    <property type="component" value="Unassembled WGS sequence"/>
</dbReference>
<dbReference type="PANTHER" id="PTHR43620:SF7">
    <property type="entry name" value="GLYCEROPHOSPHODIESTER PHOSPHODIESTERASE GDPD5-RELATED"/>
    <property type="match status" value="1"/>
</dbReference>